<dbReference type="eggNOG" id="COG0318">
    <property type="taxonomic scope" value="Bacteria"/>
</dbReference>
<dbReference type="EMBL" id="ATJV01000063">
    <property type="protein sequence ID" value="EPZ15060.1"/>
    <property type="molecule type" value="Genomic_DNA"/>
</dbReference>
<sequence>MWLHADIASLADIPRYYARVDGERVALMNARRKETFRELDLVSSRLANLIVDSGAGPGSVIAFFGKNSIEYFEAMFAASKAGCTLLPLNWRLSAAELAAVLEDAAPRLILVDAEYCGLMQKVRELGAPAATTIAFDSTSGEETELSRRLADCSEVDPALPVRPEDTALLLYTSGTTGQPKGVQLTHGGINFMRLCEHLESAFSWQPDDVMMFIMPNFHLVGTGLSLQGLYNGVPLTILPGLDVPNLLATIRRDRPTICCLVPTAIQMILDHPDAATTDFSSLRLVMYAGSPITASLLKRAMVTMGCDFMQFYGATETCGAVTLLRPEQHDLADESKLKACGTPVPLVELKVLSAAGDDVPDGEIGEFVVRSPAMFKGYLNKPSMTEAVLSGGWYRTGDAGYRGKDGLFYLVDRTKDMIISGGENVYSTEVEQVLSKHPAVSQVAVIGLPDERWGERVTAIVVPAEGAALSADELIAHCRQLIAAYKAPKQVIFADKLPMTPTGKILKTALRKQFGEPEAARG</sequence>
<comment type="similarity">
    <text evidence="1">Belongs to the ATP-dependent AMP-binding enzyme family.</text>
</comment>
<evidence type="ECO:0000313" key="6">
    <source>
        <dbReference type="Proteomes" id="UP000015455"/>
    </source>
</evidence>
<dbReference type="PANTHER" id="PTHR43767:SF1">
    <property type="entry name" value="NONRIBOSOMAL PEPTIDE SYNTHASE PES1 (EUROFUNG)-RELATED"/>
    <property type="match status" value="1"/>
</dbReference>
<dbReference type="Pfam" id="PF13193">
    <property type="entry name" value="AMP-binding_C"/>
    <property type="match status" value="1"/>
</dbReference>
<dbReference type="InterPro" id="IPR000873">
    <property type="entry name" value="AMP-dep_synth/lig_dom"/>
</dbReference>
<evidence type="ECO:0000256" key="2">
    <source>
        <dbReference type="ARBA" id="ARBA00022598"/>
    </source>
</evidence>
<dbReference type="InterPro" id="IPR045851">
    <property type="entry name" value="AMP-bd_C_sf"/>
</dbReference>
<dbReference type="Gene3D" id="3.40.50.12780">
    <property type="entry name" value="N-terminal domain of ligase-like"/>
    <property type="match status" value="1"/>
</dbReference>
<reference evidence="5 6" key="1">
    <citation type="submission" date="2013-06" db="EMBL/GenBank/DDBJ databases">
        <title>Draft genome sequence of Thauera terpenica.</title>
        <authorList>
            <person name="Liu B."/>
            <person name="Frostegard A.H."/>
            <person name="Shapleigh J.P."/>
        </authorList>
    </citation>
    <scope>NUCLEOTIDE SEQUENCE [LARGE SCALE GENOMIC DNA]</scope>
    <source>
        <strain evidence="5 6">58Eu</strain>
    </source>
</reference>
<dbReference type="Pfam" id="PF00501">
    <property type="entry name" value="AMP-binding"/>
    <property type="match status" value="1"/>
</dbReference>
<dbReference type="RefSeq" id="WP_021249893.1">
    <property type="nucleotide sequence ID" value="NZ_ATJV01000063.1"/>
</dbReference>
<accession>S9ZCW5</accession>
<evidence type="ECO:0000259" key="3">
    <source>
        <dbReference type="Pfam" id="PF00501"/>
    </source>
</evidence>
<dbReference type="FunFam" id="3.30.300.30:FF:000008">
    <property type="entry name" value="2,3-dihydroxybenzoate-AMP ligase"/>
    <property type="match status" value="1"/>
</dbReference>
<proteinExistence type="inferred from homology"/>
<dbReference type="InterPro" id="IPR020845">
    <property type="entry name" value="AMP-binding_CS"/>
</dbReference>
<dbReference type="GO" id="GO:0016878">
    <property type="term" value="F:acid-thiol ligase activity"/>
    <property type="evidence" value="ECO:0007669"/>
    <property type="project" value="UniProtKB-ARBA"/>
</dbReference>
<gene>
    <name evidence="5" type="ORF">M622_16990</name>
</gene>
<dbReference type="PANTHER" id="PTHR43767">
    <property type="entry name" value="LONG-CHAIN-FATTY-ACID--COA LIGASE"/>
    <property type="match status" value="1"/>
</dbReference>
<feature type="domain" description="AMP-dependent synthetase/ligase" evidence="3">
    <location>
        <begin position="18"/>
        <end position="379"/>
    </location>
</feature>
<dbReference type="InterPro" id="IPR025110">
    <property type="entry name" value="AMP-bd_C"/>
</dbReference>
<evidence type="ECO:0000256" key="1">
    <source>
        <dbReference type="ARBA" id="ARBA00006432"/>
    </source>
</evidence>
<keyword evidence="2" id="KW-0436">Ligase</keyword>
<keyword evidence="6" id="KW-1185">Reference proteome</keyword>
<dbReference type="SUPFAM" id="SSF56801">
    <property type="entry name" value="Acetyl-CoA synthetase-like"/>
    <property type="match status" value="1"/>
</dbReference>
<protein>
    <submittedName>
        <fullName evidence="5">Uncharacterized protein</fullName>
    </submittedName>
</protein>
<evidence type="ECO:0000313" key="5">
    <source>
        <dbReference type="EMBL" id="EPZ15060.1"/>
    </source>
</evidence>
<name>S9ZCW5_9RHOO</name>
<dbReference type="Proteomes" id="UP000015455">
    <property type="component" value="Unassembled WGS sequence"/>
</dbReference>
<dbReference type="InterPro" id="IPR050237">
    <property type="entry name" value="ATP-dep_AMP-bd_enzyme"/>
</dbReference>
<dbReference type="NCBIfam" id="NF004837">
    <property type="entry name" value="PRK06187.1"/>
    <property type="match status" value="1"/>
</dbReference>
<dbReference type="PATRIC" id="fig|1348657.5.peg.2483"/>
<dbReference type="Gene3D" id="3.30.300.30">
    <property type="match status" value="1"/>
</dbReference>
<dbReference type="InterPro" id="IPR042099">
    <property type="entry name" value="ANL_N_sf"/>
</dbReference>
<dbReference type="AlphaFoldDB" id="S9ZCW5"/>
<dbReference type="STRING" id="1348657.M622_16990"/>
<comment type="caution">
    <text evidence="5">The sequence shown here is derived from an EMBL/GenBank/DDBJ whole genome shotgun (WGS) entry which is preliminary data.</text>
</comment>
<dbReference type="PROSITE" id="PS00455">
    <property type="entry name" value="AMP_BINDING"/>
    <property type="match status" value="1"/>
</dbReference>
<organism evidence="5 6">
    <name type="scientific">Thauera terpenica 58Eu</name>
    <dbReference type="NCBI Taxonomy" id="1348657"/>
    <lineage>
        <taxon>Bacteria</taxon>
        <taxon>Pseudomonadati</taxon>
        <taxon>Pseudomonadota</taxon>
        <taxon>Betaproteobacteria</taxon>
        <taxon>Rhodocyclales</taxon>
        <taxon>Zoogloeaceae</taxon>
        <taxon>Thauera</taxon>
    </lineage>
</organism>
<evidence type="ECO:0000259" key="4">
    <source>
        <dbReference type="Pfam" id="PF13193"/>
    </source>
</evidence>
<feature type="domain" description="AMP-binding enzyme C-terminal" evidence="4">
    <location>
        <begin position="429"/>
        <end position="504"/>
    </location>
</feature>
<dbReference type="OrthoDB" id="9766486at2"/>